<keyword evidence="3" id="KW-0031">Aminopeptidase</keyword>
<dbReference type="Gene3D" id="3.90.230.10">
    <property type="entry name" value="Creatinase/methionine aminopeptidase superfamily"/>
    <property type="match status" value="1"/>
</dbReference>
<protein>
    <submittedName>
        <fullName evidence="3">Xaa-Pro aminopeptidase</fullName>
    </submittedName>
</protein>
<keyword evidence="3" id="KW-0645">Protease</keyword>
<sequence length="364" mass="41029">MINEKYMERLSKQIDELDIDAILIGPSKDLEFATGFLSQEDERFQGLFILRNGRCFYISPKLNKEEIEHILGKNTKIYSWDDGEGFTNTVKYALAENDLSEKKIAVNCGIKGTDLLDMTEIFRGEFINGIQIIEDSRIIKTKEEVVHLKKAGQIADEVMEALTSFIKPGMKEKDIKKKIIELFLARGSEIAFEPIVASGPNSSKPYYNQDDRIIQEKDVIILDLGCRYKGCCSDISRTFFIGKATEEEKQIYQVVLEANQAGKSAVKEGVTAEYIDRQARSIIHNAGYGNYFFNRVGHGIGFSVHEAPYIREGNCQIIKNGMAFSIEPGIYLPGKFGVRVEDIIVVGGNGPEVMNHFERNIIIL</sequence>
<proteinExistence type="predicted"/>
<feature type="domain" description="Creatinase N-terminal" evidence="2">
    <location>
        <begin position="8"/>
        <end position="139"/>
    </location>
</feature>
<dbReference type="SUPFAM" id="SSF55920">
    <property type="entry name" value="Creatinase/aminopeptidase"/>
    <property type="match status" value="1"/>
</dbReference>
<reference evidence="3 4" key="1">
    <citation type="submission" date="2020-08" db="EMBL/GenBank/DDBJ databases">
        <title>Genomic Encyclopedia of Type Strains, Phase IV (KMG-IV): sequencing the most valuable type-strain genomes for metagenomic binning, comparative biology and taxonomic classification.</title>
        <authorList>
            <person name="Goeker M."/>
        </authorList>
    </citation>
    <scope>NUCLEOTIDE SEQUENCE [LARGE SCALE GENOMIC DNA]</scope>
    <source>
        <strain evidence="3 4">DSM 103526</strain>
    </source>
</reference>
<dbReference type="InterPro" id="IPR000994">
    <property type="entry name" value="Pept_M24"/>
</dbReference>
<dbReference type="GO" id="GO:0004177">
    <property type="term" value="F:aminopeptidase activity"/>
    <property type="evidence" value="ECO:0007669"/>
    <property type="project" value="UniProtKB-KW"/>
</dbReference>
<accession>A0A841KRQ5</accession>
<dbReference type="RefSeq" id="WP_184310618.1">
    <property type="nucleotide sequence ID" value="NZ_JACHEN010000012.1"/>
</dbReference>
<gene>
    <name evidence="3" type="ORF">HNQ80_002172</name>
</gene>
<dbReference type="InterPro" id="IPR050659">
    <property type="entry name" value="Peptidase_M24B"/>
</dbReference>
<evidence type="ECO:0000313" key="4">
    <source>
        <dbReference type="Proteomes" id="UP000579281"/>
    </source>
</evidence>
<dbReference type="PANTHER" id="PTHR46112">
    <property type="entry name" value="AMINOPEPTIDASE"/>
    <property type="match status" value="1"/>
</dbReference>
<dbReference type="SUPFAM" id="SSF53092">
    <property type="entry name" value="Creatinase/prolidase N-terminal domain"/>
    <property type="match status" value="1"/>
</dbReference>
<evidence type="ECO:0000259" key="2">
    <source>
        <dbReference type="Pfam" id="PF01321"/>
    </source>
</evidence>
<evidence type="ECO:0000313" key="3">
    <source>
        <dbReference type="EMBL" id="MBB6216073.1"/>
    </source>
</evidence>
<dbReference type="Pfam" id="PF01321">
    <property type="entry name" value="Creatinase_N"/>
    <property type="match status" value="1"/>
</dbReference>
<keyword evidence="3" id="KW-0378">Hydrolase</keyword>
<comment type="caution">
    <text evidence="3">The sequence shown here is derived from an EMBL/GenBank/DDBJ whole genome shotgun (WGS) entry which is preliminary data.</text>
</comment>
<organism evidence="3 4">
    <name type="scientific">Anaerosolibacter carboniphilus</name>
    <dbReference type="NCBI Taxonomy" id="1417629"/>
    <lineage>
        <taxon>Bacteria</taxon>
        <taxon>Bacillati</taxon>
        <taxon>Bacillota</taxon>
        <taxon>Clostridia</taxon>
        <taxon>Peptostreptococcales</taxon>
        <taxon>Thermotaleaceae</taxon>
        <taxon>Anaerosolibacter</taxon>
    </lineage>
</organism>
<dbReference type="EMBL" id="JACHEN010000012">
    <property type="protein sequence ID" value="MBB6216073.1"/>
    <property type="molecule type" value="Genomic_DNA"/>
</dbReference>
<feature type="domain" description="Peptidase M24" evidence="1">
    <location>
        <begin position="147"/>
        <end position="346"/>
    </location>
</feature>
<keyword evidence="4" id="KW-1185">Reference proteome</keyword>
<dbReference type="InterPro" id="IPR000587">
    <property type="entry name" value="Creatinase_N"/>
</dbReference>
<evidence type="ECO:0000259" key="1">
    <source>
        <dbReference type="Pfam" id="PF00557"/>
    </source>
</evidence>
<name>A0A841KRQ5_9FIRM</name>
<dbReference type="PANTHER" id="PTHR46112:SF2">
    <property type="entry name" value="XAA-PRO AMINOPEPTIDASE P-RELATED"/>
    <property type="match status" value="1"/>
</dbReference>
<dbReference type="InterPro" id="IPR036005">
    <property type="entry name" value="Creatinase/aminopeptidase-like"/>
</dbReference>
<dbReference type="Pfam" id="PF00557">
    <property type="entry name" value="Peptidase_M24"/>
    <property type="match status" value="1"/>
</dbReference>
<dbReference type="Proteomes" id="UP000579281">
    <property type="component" value="Unassembled WGS sequence"/>
</dbReference>
<dbReference type="InterPro" id="IPR029149">
    <property type="entry name" value="Creatin/AminoP/Spt16_N"/>
</dbReference>
<dbReference type="AlphaFoldDB" id="A0A841KRQ5"/>
<dbReference type="Gene3D" id="3.40.350.10">
    <property type="entry name" value="Creatinase/prolidase N-terminal domain"/>
    <property type="match status" value="1"/>
</dbReference>